<proteinExistence type="predicted"/>
<dbReference type="Proteomes" id="UP001249851">
    <property type="component" value="Unassembled WGS sequence"/>
</dbReference>
<accession>A0AAD9Q0R7</accession>
<evidence type="ECO:0000313" key="1">
    <source>
        <dbReference type="EMBL" id="KAK2552551.1"/>
    </source>
</evidence>
<reference evidence="1" key="2">
    <citation type="journal article" date="2023" name="Science">
        <title>Genomic signatures of disease resistance in endangered staghorn corals.</title>
        <authorList>
            <person name="Vollmer S.V."/>
            <person name="Selwyn J.D."/>
            <person name="Despard B.A."/>
            <person name="Roesel C.L."/>
        </authorList>
    </citation>
    <scope>NUCLEOTIDE SEQUENCE</scope>
    <source>
        <strain evidence="1">K2</strain>
    </source>
</reference>
<sequence length="86" mass="9903">SIQDQRIRSLTERNPYKKGNLVQSLQLTSWLASPKLPCSPVTGPSHKHPSTIQLLRETSVSNPPSGRWRESLQRQRTVSLLHIWHR</sequence>
<comment type="caution">
    <text evidence="1">The sequence shown here is derived from an EMBL/GenBank/DDBJ whole genome shotgun (WGS) entry which is preliminary data.</text>
</comment>
<name>A0AAD9Q0R7_ACRCE</name>
<dbReference type="EMBL" id="JARQWQ010000086">
    <property type="protein sequence ID" value="KAK2552551.1"/>
    <property type="molecule type" value="Genomic_DNA"/>
</dbReference>
<organism evidence="1 2">
    <name type="scientific">Acropora cervicornis</name>
    <name type="common">Staghorn coral</name>
    <dbReference type="NCBI Taxonomy" id="6130"/>
    <lineage>
        <taxon>Eukaryota</taxon>
        <taxon>Metazoa</taxon>
        <taxon>Cnidaria</taxon>
        <taxon>Anthozoa</taxon>
        <taxon>Hexacorallia</taxon>
        <taxon>Scleractinia</taxon>
        <taxon>Astrocoeniina</taxon>
        <taxon>Acroporidae</taxon>
        <taxon>Acropora</taxon>
    </lineage>
</organism>
<reference evidence="1" key="1">
    <citation type="journal article" date="2023" name="G3 (Bethesda)">
        <title>Whole genome assembly and annotation of the endangered Caribbean coral Acropora cervicornis.</title>
        <authorList>
            <person name="Selwyn J.D."/>
            <person name="Vollmer S.V."/>
        </authorList>
    </citation>
    <scope>NUCLEOTIDE SEQUENCE</scope>
    <source>
        <strain evidence="1">K2</strain>
    </source>
</reference>
<dbReference type="AlphaFoldDB" id="A0AAD9Q0R7"/>
<evidence type="ECO:0000313" key="2">
    <source>
        <dbReference type="Proteomes" id="UP001249851"/>
    </source>
</evidence>
<keyword evidence="2" id="KW-1185">Reference proteome</keyword>
<gene>
    <name evidence="1" type="ORF">P5673_026406</name>
</gene>
<feature type="non-terminal residue" evidence="1">
    <location>
        <position position="86"/>
    </location>
</feature>
<protein>
    <submittedName>
        <fullName evidence="1">Uncharacterized protein</fullName>
    </submittedName>
</protein>